<dbReference type="AlphaFoldDB" id="A0A369AJ05"/>
<comment type="caution">
    <text evidence="1">The sequence shown here is derived from an EMBL/GenBank/DDBJ whole genome shotgun (WGS) entry which is preliminary data.</text>
</comment>
<organism evidence="1 2">
    <name type="scientific">Marinomonas foliarum</name>
    <dbReference type="NCBI Taxonomy" id="491950"/>
    <lineage>
        <taxon>Bacteria</taxon>
        <taxon>Pseudomonadati</taxon>
        <taxon>Pseudomonadota</taxon>
        <taxon>Gammaproteobacteria</taxon>
        <taxon>Oceanospirillales</taxon>
        <taxon>Oceanospirillaceae</taxon>
        <taxon>Marinomonas</taxon>
    </lineage>
</organism>
<evidence type="ECO:0000313" key="1">
    <source>
        <dbReference type="EMBL" id="RCX07414.1"/>
    </source>
</evidence>
<sequence>MQSNLVCWKCYVFLSLSYGFPILGIRTSLFLEYLVSGLTTFFLKAALSISFDESAKNPYMGFFVICTAALSF</sequence>
<dbReference type="EMBL" id="QPJQ01000005">
    <property type="protein sequence ID" value="RCX07414.1"/>
    <property type="molecule type" value="Genomic_DNA"/>
</dbReference>
<proteinExistence type="predicted"/>
<accession>A0A369AJ05</accession>
<protein>
    <submittedName>
        <fullName evidence="1">Uncharacterized protein</fullName>
    </submittedName>
</protein>
<evidence type="ECO:0000313" key="2">
    <source>
        <dbReference type="Proteomes" id="UP000253506"/>
    </source>
</evidence>
<dbReference type="Proteomes" id="UP000253506">
    <property type="component" value="Unassembled WGS sequence"/>
</dbReference>
<gene>
    <name evidence="1" type="ORF">DFP77_10524</name>
</gene>
<reference evidence="1 2" key="1">
    <citation type="submission" date="2018-07" db="EMBL/GenBank/DDBJ databases">
        <title>Genomic Encyclopedia of Type Strains, Phase III (KMG-III): the genomes of soil and plant-associated and newly described type strains.</title>
        <authorList>
            <person name="Whitman W."/>
        </authorList>
    </citation>
    <scope>NUCLEOTIDE SEQUENCE [LARGE SCALE GENOMIC DNA]</scope>
    <source>
        <strain evidence="1 2">CECT 7731</strain>
    </source>
</reference>
<name>A0A369AJ05_9GAMM</name>